<organism evidence="2 3">
    <name type="scientific">Saguinus oedipus</name>
    <name type="common">Cotton-top tamarin</name>
    <name type="synonym">Oedipomidas oedipus</name>
    <dbReference type="NCBI Taxonomy" id="9490"/>
    <lineage>
        <taxon>Eukaryota</taxon>
        <taxon>Metazoa</taxon>
        <taxon>Chordata</taxon>
        <taxon>Craniata</taxon>
        <taxon>Vertebrata</taxon>
        <taxon>Euteleostomi</taxon>
        <taxon>Mammalia</taxon>
        <taxon>Eutheria</taxon>
        <taxon>Euarchontoglires</taxon>
        <taxon>Primates</taxon>
        <taxon>Haplorrhini</taxon>
        <taxon>Platyrrhini</taxon>
        <taxon>Cebidae</taxon>
        <taxon>Callitrichinae</taxon>
        <taxon>Saguinus</taxon>
    </lineage>
</organism>
<keyword evidence="3" id="KW-1185">Reference proteome</keyword>
<evidence type="ECO:0000256" key="1">
    <source>
        <dbReference type="SAM" id="Phobius"/>
    </source>
</evidence>
<protein>
    <submittedName>
        <fullName evidence="2">Uncharacterized protein</fullName>
    </submittedName>
</protein>
<name>A0ABQ9WEN3_SAGOE</name>
<keyword evidence="1" id="KW-0812">Transmembrane</keyword>
<dbReference type="Proteomes" id="UP001266305">
    <property type="component" value="Unassembled WGS sequence"/>
</dbReference>
<comment type="caution">
    <text evidence="2">The sequence shown here is derived from an EMBL/GenBank/DDBJ whole genome shotgun (WGS) entry which is preliminary data.</text>
</comment>
<gene>
    <name evidence="2" type="ORF">P7K49_001504</name>
</gene>
<keyword evidence="1" id="KW-0472">Membrane</keyword>
<reference evidence="2 3" key="1">
    <citation type="submission" date="2023-05" db="EMBL/GenBank/DDBJ databases">
        <title>B98-5 Cell Line De Novo Hybrid Assembly: An Optical Mapping Approach.</title>
        <authorList>
            <person name="Kananen K."/>
            <person name="Auerbach J.A."/>
            <person name="Kautto E."/>
            <person name="Blachly J.S."/>
        </authorList>
    </citation>
    <scope>NUCLEOTIDE SEQUENCE [LARGE SCALE GENOMIC DNA]</scope>
    <source>
        <strain evidence="2">B95-8</strain>
        <tissue evidence="2">Cell line</tissue>
    </source>
</reference>
<keyword evidence="1" id="KW-1133">Transmembrane helix</keyword>
<proteinExistence type="predicted"/>
<evidence type="ECO:0000313" key="3">
    <source>
        <dbReference type="Proteomes" id="UP001266305"/>
    </source>
</evidence>
<feature type="transmembrane region" description="Helical" evidence="1">
    <location>
        <begin position="27"/>
        <end position="46"/>
    </location>
</feature>
<dbReference type="EMBL" id="JASSZA010000001">
    <property type="protein sequence ID" value="KAK2120118.1"/>
    <property type="molecule type" value="Genomic_DNA"/>
</dbReference>
<sequence length="168" mass="19032">MLREEWRNLSSESQLAYVAWGEAKKLSLVWLAGILYHMLQILNFIIDNRYMKKGRDGKTESGESCRDSGLSLCVKTNSLLWVRHSSRSTSQLLNLADKVPMVRSYSDMEEGHEPTTEGRLDASQTGVWPPLLCAPEIPAKTEKEERLHGTGNIGEHQSEMMPSWNRAV</sequence>
<accession>A0ABQ9WEN3</accession>
<evidence type="ECO:0000313" key="2">
    <source>
        <dbReference type="EMBL" id="KAK2120118.1"/>
    </source>
</evidence>